<dbReference type="SMART" id="SM00192">
    <property type="entry name" value="LDLa"/>
    <property type="match status" value="11"/>
</dbReference>
<keyword evidence="17" id="KW-1185">Reference proteome</keyword>
<dbReference type="InterPro" id="IPR036055">
    <property type="entry name" value="LDL_receptor-like_sf"/>
</dbReference>
<feature type="disulfide bond" evidence="13">
    <location>
        <begin position="866"/>
        <end position="884"/>
    </location>
</feature>
<dbReference type="InterPro" id="IPR002172">
    <property type="entry name" value="LDrepeatLR_classA_rpt"/>
</dbReference>
<feature type="disulfide bond" evidence="13">
    <location>
        <begin position="967"/>
        <end position="982"/>
    </location>
</feature>
<dbReference type="InterPro" id="IPR023415">
    <property type="entry name" value="LDLR_class-A_CS"/>
</dbReference>
<dbReference type="SMART" id="SM00135">
    <property type="entry name" value="LY"/>
    <property type="match status" value="4"/>
</dbReference>
<keyword evidence="9 12" id="KW-1015">Disulfide bond</keyword>
<dbReference type="InterPro" id="IPR011042">
    <property type="entry name" value="6-blade_b-propeller_TolB-like"/>
</dbReference>
<evidence type="ECO:0000256" key="7">
    <source>
        <dbReference type="ARBA" id="ARBA00022989"/>
    </source>
</evidence>
<evidence type="ECO:0000256" key="12">
    <source>
        <dbReference type="PROSITE-ProRule" id="PRU00076"/>
    </source>
</evidence>
<keyword evidence="10 18" id="KW-0675">Receptor</keyword>
<feature type="disulfide bond" evidence="12">
    <location>
        <begin position="1584"/>
        <end position="1593"/>
    </location>
</feature>
<comment type="caution">
    <text evidence="12">Lacks conserved residue(s) required for the propagation of feature annotation.</text>
</comment>
<evidence type="ECO:0000256" key="1">
    <source>
        <dbReference type="ARBA" id="ARBA00004479"/>
    </source>
</evidence>
<evidence type="ECO:0000256" key="9">
    <source>
        <dbReference type="ARBA" id="ARBA00023157"/>
    </source>
</evidence>
<dbReference type="GeneID" id="100907106"/>
<evidence type="ECO:0000256" key="11">
    <source>
        <dbReference type="ARBA" id="ARBA00023180"/>
    </source>
</evidence>
<keyword evidence="11" id="KW-0325">Glycoprotein</keyword>
<evidence type="ECO:0000313" key="17">
    <source>
        <dbReference type="Proteomes" id="UP000694867"/>
    </source>
</evidence>
<feature type="region of interest" description="Disordered" evidence="14">
    <location>
        <begin position="1057"/>
        <end position="1080"/>
    </location>
</feature>
<dbReference type="KEGG" id="goe:100907106"/>
<feature type="disulfide bond" evidence="13">
    <location>
        <begin position="917"/>
        <end position="932"/>
    </location>
</feature>
<feature type="domain" description="EGF-like" evidence="16">
    <location>
        <begin position="174"/>
        <end position="208"/>
    </location>
</feature>
<dbReference type="GO" id="GO:0016324">
    <property type="term" value="C:apical plasma membrane"/>
    <property type="evidence" value="ECO:0007669"/>
    <property type="project" value="TreeGrafter"/>
</dbReference>
<dbReference type="InterPro" id="IPR000742">
    <property type="entry name" value="EGF"/>
</dbReference>
<dbReference type="Gene3D" id="2.120.10.30">
    <property type="entry name" value="TolB, C-terminal domain"/>
    <property type="match status" value="2"/>
</dbReference>
<evidence type="ECO:0000256" key="10">
    <source>
        <dbReference type="ARBA" id="ARBA00023170"/>
    </source>
</evidence>
<evidence type="ECO:0000256" key="2">
    <source>
        <dbReference type="ARBA" id="ARBA00022536"/>
    </source>
</evidence>
<feature type="disulfide bond" evidence="13">
    <location>
        <begin position="986"/>
        <end position="998"/>
    </location>
</feature>
<dbReference type="PROSITE" id="PS01186">
    <property type="entry name" value="EGF_2"/>
    <property type="match status" value="2"/>
</dbReference>
<evidence type="ECO:0000256" key="8">
    <source>
        <dbReference type="ARBA" id="ARBA00023136"/>
    </source>
</evidence>
<dbReference type="GO" id="GO:0005509">
    <property type="term" value="F:calcium ion binding"/>
    <property type="evidence" value="ECO:0007669"/>
    <property type="project" value="InterPro"/>
</dbReference>
<gene>
    <name evidence="18" type="primary">LOC100907106</name>
</gene>
<protein>
    <submittedName>
        <fullName evidence="18">Low-density lipoprotein receptor-related protein 2</fullName>
    </submittedName>
</protein>
<dbReference type="PROSITE" id="PS00010">
    <property type="entry name" value="ASX_HYDROXYL"/>
    <property type="match status" value="1"/>
</dbReference>
<evidence type="ECO:0000256" key="5">
    <source>
        <dbReference type="ARBA" id="ARBA00022729"/>
    </source>
</evidence>
<dbReference type="SUPFAM" id="SSF57424">
    <property type="entry name" value="LDL receptor-like module"/>
    <property type="match status" value="10"/>
</dbReference>
<organism evidence="17 18">
    <name type="scientific">Galendromus occidentalis</name>
    <name type="common">western predatory mite</name>
    <dbReference type="NCBI Taxonomy" id="34638"/>
    <lineage>
        <taxon>Eukaryota</taxon>
        <taxon>Metazoa</taxon>
        <taxon>Ecdysozoa</taxon>
        <taxon>Arthropoda</taxon>
        <taxon>Chelicerata</taxon>
        <taxon>Arachnida</taxon>
        <taxon>Acari</taxon>
        <taxon>Parasitiformes</taxon>
        <taxon>Mesostigmata</taxon>
        <taxon>Gamasina</taxon>
        <taxon>Phytoseioidea</taxon>
        <taxon>Phytoseiidae</taxon>
        <taxon>Typhlodrominae</taxon>
        <taxon>Galendromus</taxon>
    </lineage>
</organism>
<feature type="disulfide bond" evidence="13">
    <location>
        <begin position="1103"/>
        <end position="1115"/>
    </location>
</feature>
<proteinExistence type="predicted"/>
<dbReference type="Gene3D" id="2.10.25.10">
    <property type="entry name" value="Laminin"/>
    <property type="match status" value="5"/>
</dbReference>
<comment type="subcellular location">
    <subcellularLocation>
        <location evidence="1">Membrane</location>
        <topology evidence="1">Single-pass type I membrane protein</topology>
    </subcellularLocation>
</comment>
<evidence type="ECO:0000256" key="15">
    <source>
        <dbReference type="SAM" id="Phobius"/>
    </source>
</evidence>
<keyword evidence="18" id="KW-0449">Lipoprotein</keyword>
<dbReference type="PROSITE" id="PS01187">
    <property type="entry name" value="EGF_CA"/>
    <property type="match status" value="2"/>
</dbReference>
<dbReference type="PROSITE" id="PS50026">
    <property type="entry name" value="EGF_3"/>
    <property type="match status" value="2"/>
</dbReference>
<dbReference type="Pfam" id="PF12662">
    <property type="entry name" value="cEGF"/>
    <property type="match status" value="2"/>
</dbReference>
<feature type="disulfide bond" evidence="13">
    <location>
        <begin position="1110"/>
        <end position="1128"/>
    </location>
</feature>
<evidence type="ECO:0000259" key="16">
    <source>
        <dbReference type="PROSITE" id="PS50026"/>
    </source>
</evidence>
<feature type="disulfide bond" evidence="13">
    <location>
        <begin position="898"/>
        <end position="910"/>
    </location>
</feature>
<dbReference type="PRINTS" id="PR00261">
    <property type="entry name" value="LDLRECEPTOR"/>
</dbReference>
<dbReference type="InterPro" id="IPR018097">
    <property type="entry name" value="EGF_Ca-bd_CS"/>
</dbReference>
<dbReference type="FunFam" id="2.10.25.10:FF:000009">
    <property type="entry name" value="Low-density lipoprotein receptor isoform 1"/>
    <property type="match status" value="1"/>
</dbReference>
<keyword evidence="3" id="KW-0254">Endocytosis</keyword>
<dbReference type="Proteomes" id="UP000694867">
    <property type="component" value="Unplaced"/>
</dbReference>
<keyword evidence="5" id="KW-0732">Signal</keyword>
<dbReference type="GO" id="GO:0042562">
    <property type="term" value="F:hormone binding"/>
    <property type="evidence" value="ECO:0007669"/>
    <property type="project" value="TreeGrafter"/>
</dbReference>
<dbReference type="PANTHER" id="PTHR22722:SF14">
    <property type="entry name" value="MEGALIN, ISOFORM A"/>
    <property type="match status" value="1"/>
</dbReference>
<dbReference type="InterPro" id="IPR000152">
    <property type="entry name" value="EGF-type_Asp/Asn_hydroxyl_site"/>
</dbReference>
<evidence type="ECO:0000256" key="14">
    <source>
        <dbReference type="SAM" id="MobiDB-lite"/>
    </source>
</evidence>
<feature type="transmembrane region" description="Helical" evidence="15">
    <location>
        <begin position="1601"/>
        <end position="1623"/>
    </location>
</feature>
<dbReference type="RefSeq" id="XP_028968361.1">
    <property type="nucleotide sequence ID" value="XM_029112528.1"/>
</dbReference>
<dbReference type="SUPFAM" id="SSF57184">
    <property type="entry name" value="Growth factor receptor domain"/>
    <property type="match status" value="1"/>
</dbReference>
<dbReference type="InterPro" id="IPR000033">
    <property type="entry name" value="LDLR_classB_rpt"/>
</dbReference>
<feature type="disulfide bond" evidence="13">
    <location>
        <begin position="800"/>
        <end position="815"/>
    </location>
</feature>
<keyword evidence="6" id="KW-0677">Repeat</keyword>
<feature type="disulfide bond" evidence="13">
    <location>
        <begin position="878"/>
        <end position="893"/>
    </location>
</feature>
<feature type="disulfide bond" evidence="13">
    <location>
        <begin position="31"/>
        <end position="46"/>
    </location>
</feature>
<accession>A0AAJ7SGL3</accession>
<dbReference type="GO" id="GO:0043235">
    <property type="term" value="C:receptor complex"/>
    <property type="evidence" value="ECO:0007669"/>
    <property type="project" value="TreeGrafter"/>
</dbReference>
<dbReference type="SUPFAM" id="SSF63825">
    <property type="entry name" value="YWTD domain"/>
    <property type="match status" value="1"/>
</dbReference>
<evidence type="ECO:0000313" key="18">
    <source>
        <dbReference type="RefSeq" id="XP_028968361.1"/>
    </source>
</evidence>
<feature type="domain" description="EGF-like" evidence="16">
    <location>
        <begin position="1557"/>
        <end position="1594"/>
    </location>
</feature>
<keyword evidence="8 15" id="KW-0472">Membrane</keyword>
<dbReference type="PROSITE" id="PS01209">
    <property type="entry name" value="LDLRA_1"/>
    <property type="match status" value="7"/>
</dbReference>
<dbReference type="GO" id="GO:0006898">
    <property type="term" value="P:receptor-mediated endocytosis"/>
    <property type="evidence" value="ECO:0007669"/>
    <property type="project" value="TreeGrafter"/>
</dbReference>
<dbReference type="CDD" id="cd00112">
    <property type="entry name" value="LDLa"/>
    <property type="match status" value="10"/>
</dbReference>
<evidence type="ECO:0000256" key="4">
    <source>
        <dbReference type="ARBA" id="ARBA00022692"/>
    </source>
</evidence>
<dbReference type="SMART" id="SM00179">
    <property type="entry name" value="EGF_CA"/>
    <property type="match status" value="5"/>
</dbReference>
<dbReference type="InterPro" id="IPR026823">
    <property type="entry name" value="cEGF"/>
</dbReference>
<feature type="disulfide bond" evidence="13">
    <location>
        <begin position="820"/>
        <end position="832"/>
    </location>
</feature>
<sequence>MSCEYDPCNLPRSKKFSCRTGGQCVLRDFKCDGRKDCTDGSDESNCTKAESCLPGQFACADGSRCLAKSFVCDGVYDCEDKSDENPRECNATISGFINCLYRFRCSMYLCLEDDKYLCDGIKHCPDGRDESDEGCLKHADCKNCTQRCTRHSHGASCGCNQGFSLADDGVTCVDIDECALGLCSQLCKNKEGSFECGCRPGFTKVNATKCANTKAATLVWYRGDLSRQEIILETNGTSRKIEIPGQVTEKKKVPSIFMPPMFFDIDNEKIFIRIGNYLYSMDLKGRRYSRPQLSQLLHPPFQMSDFAVDTITGNIYAAKLKGTSIYLCRSGETCIPLVTGRRDVVSRLQIARLENGTRLLWQEGFDIMSSSLDGMEVRSVFRVLSKEKIRYFVVDEPSQKVYIALTNLLELDLMSMRTRMLTRPGLDYSDGTLWNMEIHDDTILIQLVNMQAVNQNRGDYLESRVIKLDRQTGDHLGHLKVPRGAQLHSIRRRSDAQVRNPCWNEPCSHICVGDSAPLRFKCLCPPGMHLDDGSDVVCVPQEGEEQIFFVNGTRVSTYVFEEETLYHNQDTLLNSAPLAIAADLDMNLIFATRRGLFALQRDGSRKAFGSGLQNIRSMVVDPTDDVLYAVNKVLYAENMKGEVYSMVIGQWSRTHLLDLPKPSQDGQRTWTFAAAESRIRTDVSLVLRAGYCGLVHGDDIGFDCQRSGLKGKQCDHIDHETRLLARAGPPLVASDGSACDSSKCEFCVSAPGKTVLEEVCICPYGHELGADGKSCSKSCGAHMLRCSSADGMCIHEKRRCDGSRDCSDGSDELNCESHHCGGNFKCVSDGRCILKKFKCDGMKDCHDGSDEAGCPARNCTASQFKCEDGTCLSPVKRCNGIPDCFHGDDERSCPKVVCKKGEFDCGNDKCIPEEWVCDLTPDCPQAEDETNCPALRAKIGKLQNPACDPHYEFCCKSGEKLPLELRCNGIEECLDRSDELGCPSMCNPPRFRCNSGACLGEDQVCDGIAQCPNGADEHNCQGKCDSKGLHECRADGTCIPLAKLCDGTRDCSDGSDELNDDCPKTQPPPANPRELRSSRRIPADLRYRSESSNPKTRFSFQACFVDEFQCDDGKCIPLSQVCDKKRHCDDGSDEDVLCKDSECGEAGCSHDCVAQGDSITCFCPPGYRLMEDGRTCDDVNECIETPEVCSQFCENLKGSYECSCVEGFLKNSRGECRVEKGDGRLLTVQNGVIEAIPMKRNAKRDLLFNSPNTHVGGIDYDVASDAIFVSDTTSNVVRRISFDESNRRRPEIALALVEPGVLALDWVTKNLYVADFRPSIHVCKYYYKTDKTDSDRSQVHCKILTEVLMKPANGHPKPSITSMAVVPDAGIMFYSEAMTGFIFRQNMDGTERAEFRWAFGERRPLSLTVDHAHRNLYWIDSRSGLFETSDFKGEKIRRLPQRFNYVKTFALFEDYLYFPEPNNEFWYRVSKQSGMIRSEKKSPLGLVSQIKIMHQVNQPVEINRCHGEPCQQMCLLRPHGFACACRDGWELSRDNVTCVQMTIHDHDVFDKEWQEQLEAKCPCKNGGKCRFSQTSKIMGNYCQCPSGYHGTWCESGPSGSVVLTVVLICCFFILVAGAGVYLLNARAKQERHKKVLCTQDGGDRLILIEKEVVPDVEY</sequence>
<keyword evidence="2 12" id="KW-0245">EGF-like domain</keyword>
<evidence type="ECO:0000256" key="3">
    <source>
        <dbReference type="ARBA" id="ARBA00022583"/>
    </source>
</evidence>
<dbReference type="InterPro" id="IPR051221">
    <property type="entry name" value="LDLR-related"/>
</dbReference>
<name>A0AAJ7SGL3_9ACAR</name>
<feature type="disulfide bond" evidence="13">
    <location>
        <begin position="859"/>
        <end position="871"/>
    </location>
</feature>
<dbReference type="PROSITE" id="PS50068">
    <property type="entry name" value="LDLRA_2"/>
    <property type="match status" value="11"/>
</dbReference>
<dbReference type="InterPro" id="IPR009030">
    <property type="entry name" value="Growth_fac_rcpt_cys_sf"/>
</dbReference>
<dbReference type="InterPro" id="IPR001881">
    <property type="entry name" value="EGF-like_Ca-bd_dom"/>
</dbReference>
<dbReference type="Pfam" id="PF00057">
    <property type="entry name" value="Ldl_recept_a"/>
    <property type="match status" value="10"/>
</dbReference>
<feature type="disulfide bond" evidence="13">
    <location>
        <begin position="955"/>
        <end position="973"/>
    </location>
</feature>
<dbReference type="Gene3D" id="4.10.400.10">
    <property type="entry name" value="Low-density Lipoprotein Receptor"/>
    <property type="match status" value="11"/>
</dbReference>
<keyword evidence="7 15" id="KW-1133">Transmembrane helix</keyword>
<evidence type="ECO:0000256" key="13">
    <source>
        <dbReference type="PROSITE-ProRule" id="PRU00124"/>
    </source>
</evidence>
<evidence type="ECO:0000256" key="6">
    <source>
        <dbReference type="ARBA" id="ARBA00022737"/>
    </source>
</evidence>
<dbReference type="PROSITE" id="PS00022">
    <property type="entry name" value="EGF_1"/>
    <property type="match status" value="1"/>
</dbReference>
<dbReference type="CDD" id="cd00054">
    <property type="entry name" value="EGF_CA"/>
    <property type="match status" value="1"/>
</dbReference>
<dbReference type="SMART" id="SM00181">
    <property type="entry name" value="EGF"/>
    <property type="match status" value="9"/>
</dbReference>
<feature type="disulfide bond" evidence="13">
    <location>
        <begin position="905"/>
        <end position="923"/>
    </location>
</feature>
<feature type="disulfide bond" evidence="13">
    <location>
        <begin position="1005"/>
        <end position="1020"/>
    </location>
</feature>
<dbReference type="PANTHER" id="PTHR22722">
    <property type="entry name" value="LOW-DENSITY LIPOPROTEIN RECEPTOR-RELATED PROTEIN 2-RELATED"/>
    <property type="match status" value="1"/>
</dbReference>
<feature type="disulfide bond" evidence="13">
    <location>
        <begin position="839"/>
        <end position="854"/>
    </location>
</feature>
<keyword evidence="4 15" id="KW-0812">Transmembrane</keyword>
<reference evidence="18" key="1">
    <citation type="submission" date="2025-08" db="UniProtKB">
        <authorList>
            <consortium name="RefSeq"/>
        </authorList>
    </citation>
    <scope>IDENTIFICATION</scope>
</reference>
<dbReference type="SUPFAM" id="SSF57196">
    <property type="entry name" value="EGF/Laminin"/>
    <property type="match status" value="3"/>
</dbReference>
<feature type="disulfide bond" evidence="13">
    <location>
        <begin position="993"/>
        <end position="1011"/>
    </location>
</feature>